<organism evidence="5 6">
    <name type="scientific">Longimicrobium terrae</name>
    <dbReference type="NCBI Taxonomy" id="1639882"/>
    <lineage>
        <taxon>Bacteria</taxon>
        <taxon>Pseudomonadati</taxon>
        <taxon>Gemmatimonadota</taxon>
        <taxon>Longimicrobiia</taxon>
        <taxon>Longimicrobiales</taxon>
        <taxon>Longimicrobiaceae</taxon>
        <taxon>Longimicrobium</taxon>
    </lineage>
</organism>
<dbReference type="InterPro" id="IPR032524">
    <property type="entry name" value="ABC_tran_C"/>
</dbReference>
<sequence length="650" mass="72318">MSIVRLQDAGKQYGDRWIFRNVSFAVGDRERWGIVGRNGVGKTTLFKAITGDEETTEGEIWRHPGLRFTLLRQNRGERSTATVHEAALEPFADLVEMEAQIGRDLDAMGATADPHEAARLMRTYDRQVEEFRRRGGYEMRSRADATLEGLGFPPDTWDKPISALSGGELGRLRLAQTLLAQPDVLLLDEPTNHLDLRSTEWLEEFLRGYPGTVMVVSHDRVFLQRLCDHILHVEEQTAYAYTGGYESFLDQREARRELQRKQFEQQQAYINRTEDFIRRNLAGQKTKQAKSRRTLLSRLERVAGVSEEDRAMGLRFASGGRSGGVVMKVDGVQCAYGPRVLFAPFSAEVARSERIVIVGPNGCGKSTLMRVLAGVTQGARGSVTMGTGVRTAYYRQDFTHLNPDHKIREEVGAAAPGMTITELRSHLGRFLFSGEDAEARVGDLSGGEQARVALARITLEKANLLLLDEPTNHLDIESREVLEEALENYDGTVILISHDRAMLSAMSTRVWAYEDGRFVDFSGSYDEYIEWSARRRAEQASTAASARAAEPRNSSAPAAGGSTDRPAISKNELRRREREFAELEKRIASLETRIGETETSLADPALYGAGTDPARAQALAAERDRLTGELADAYTLWERVGEELSGVSVA</sequence>
<dbReference type="Gene3D" id="1.10.287.380">
    <property type="entry name" value="Valyl-tRNA synthetase, C-terminal domain"/>
    <property type="match status" value="1"/>
</dbReference>
<dbReference type="Pfam" id="PF12848">
    <property type="entry name" value="ABC_tran_Xtn"/>
    <property type="match status" value="1"/>
</dbReference>
<gene>
    <name evidence="5" type="ORF">HNQ61_004443</name>
</gene>
<dbReference type="InterPro" id="IPR017871">
    <property type="entry name" value="ABC_transporter-like_CS"/>
</dbReference>
<feature type="domain" description="ABC transporter" evidence="4">
    <location>
        <begin position="4"/>
        <end position="260"/>
    </location>
</feature>
<keyword evidence="1" id="KW-0547">Nucleotide-binding</keyword>
<dbReference type="CDD" id="cd03221">
    <property type="entry name" value="ABCF_EF-3"/>
    <property type="match status" value="2"/>
</dbReference>
<comment type="caution">
    <text evidence="5">The sequence shown here is derived from an EMBL/GenBank/DDBJ whole genome shotgun (WGS) entry which is preliminary data.</text>
</comment>
<dbReference type="Proteomes" id="UP000582837">
    <property type="component" value="Unassembled WGS sequence"/>
</dbReference>
<keyword evidence="6" id="KW-1185">Reference proteome</keyword>
<dbReference type="RefSeq" id="WP_170035499.1">
    <property type="nucleotide sequence ID" value="NZ_JABDTL010000001.1"/>
</dbReference>
<evidence type="ECO:0000313" key="6">
    <source>
        <dbReference type="Proteomes" id="UP000582837"/>
    </source>
</evidence>
<dbReference type="PROSITE" id="PS50893">
    <property type="entry name" value="ABC_TRANSPORTER_2"/>
    <property type="match status" value="2"/>
</dbReference>
<dbReference type="SUPFAM" id="SSF52540">
    <property type="entry name" value="P-loop containing nucleoside triphosphate hydrolases"/>
    <property type="match status" value="2"/>
</dbReference>
<dbReference type="Pfam" id="PF16326">
    <property type="entry name" value="ABC_tran_CTD"/>
    <property type="match status" value="1"/>
</dbReference>
<feature type="compositionally biased region" description="Low complexity" evidence="3">
    <location>
        <begin position="542"/>
        <end position="559"/>
    </location>
</feature>
<evidence type="ECO:0000313" key="5">
    <source>
        <dbReference type="EMBL" id="MBB6072779.1"/>
    </source>
</evidence>
<evidence type="ECO:0000259" key="4">
    <source>
        <dbReference type="PROSITE" id="PS50893"/>
    </source>
</evidence>
<dbReference type="PROSITE" id="PS00211">
    <property type="entry name" value="ABC_TRANSPORTER_1"/>
    <property type="match status" value="1"/>
</dbReference>
<dbReference type="FunFam" id="3.40.50.300:FF:000011">
    <property type="entry name" value="Putative ABC transporter ATP-binding component"/>
    <property type="match status" value="1"/>
</dbReference>
<dbReference type="AlphaFoldDB" id="A0A841H4S0"/>
<feature type="domain" description="ABC transporter" evidence="4">
    <location>
        <begin position="327"/>
        <end position="540"/>
    </location>
</feature>
<dbReference type="EMBL" id="JACHIA010000018">
    <property type="protein sequence ID" value="MBB6072779.1"/>
    <property type="molecule type" value="Genomic_DNA"/>
</dbReference>
<dbReference type="InterPro" id="IPR003439">
    <property type="entry name" value="ABC_transporter-like_ATP-bd"/>
</dbReference>
<feature type="region of interest" description="Disordered" evidence="3">
    <location>
        <begin position="542"/>
        <end position="574"/>
    </location>
</feature>
<dbReference type="Gene3D" id="3.40.50.300">
    <property type="entry name" value="P-loop containing nucleotide triphosphate hydrolases"/>
    <property type="match status" value="2"/>
</dbReference>
<protein>
    <submittedName>
        <fullName evidence="5">ATP-binding cassette subfamily F protein 3</fullName>
    </submittedName>
</protein>
<dbReference type="SMART" id="SM00382">
    <property type="entry name" value="AAA"/>
    <property type="match status" value="2"/>
</dbReference>
<dbReference type="GO" id="GO:0005524">
    <property type="term" value="F:ATP binding"/>
    <property type="evidence" value="ECO:0007669"/>
    <property type="project" value="UniProtKB-KW"/>
</dbReference>
<dbReference type="InterPro" id="IPR051309">
    <property type="entry name" value="ABCF_ATPase"/>
</dbReference>
<evidence type="ECO:0000256" key="1">
    <source>
        <dbReference type="ARBA" id="ARBA00022741"/>
    </source>
</evidence>
<dbReference type="InterPro" id="IPR027417">
    <property type="entry name" value="P-loop_NTPase"/>
</dbReference>
<evidence type="ECO:0000256" key="3">
    <source>
        <dbReference type="SAM" id="MobiDB-lite"/>
    </source>
</evidence>
<reference evidence="5 6" key="1">
    <citation type="submission" date="2020-08" db="EMBL/GenBank/DDBJ databases">
        <title>Genomic Encyclopedia of Type Strains, Phase IV (KMG-IV): sequencing the most valuable type-strain genomes for metagenomic binning, comparative biology and taxonomic classification.</title>
        <authorList>
            <person name="Goeker M."/>
        </authorList>
    </citation>
    <scope>NUCLEOTIDE SEQUENCE [LARGE SCALE GENOMIC DNA]</scope>
    <source>
        <strain evidence="5 6">DSM 29007</strain>
    </source>
</reference>
<dbReference type="PANTHER" id="PTHR42855">
    <property type="entry name" value="ABC TRANSPORTER ATP-BINDING SUBUNIT"/>
    <property type="match status" value="1"/>
</dbReference>
<accession>A0A841H4S0</accession>
<proteinExistence type="predicted"/>
<dbReference type="GO" id="GO:0003677">
    <property type="term" value="F:DNA binding"/>
    <property type="evidence" value="ECO:0007669"/>
    <property type="project" value="InterPro"/>
</dbReference>
<dbReference type="Pfam" id="PF00005">
    <property type="entry name" value="ABC_tran"/>
    <property type="match status" value="2"/>
</dbReference>
<dbReference type="GO" id="GO:0016887">
    <property type="term" value="F:ATP hydrolysis activity"/>
    <property type="evidence" value="ECO:0007669"/>
    <property type="project" value="InterPro"/>
</dbReference>
<dbReference type="InterPro" id="IPR003593">
    <property type="entry name" value="AAA+_ATPase"/>
</dbReference>
<keyword evidence="2 5" id="KW-0067">ATP-binding</keyword>
<dbReference type="InterPro" id="IPR037118">
    <property type="entry name" value="Val-tRNA_synth_C_sf"/>
</dbReference>
<dbReference type="InterPro" id="IPR032781">
    <property type="entry name" value="ABC_tran_Xtn"/>
</dbReference>
<name>A0A841H4S0_9BACT</name>
<dbReference type="PANTHER" id="PTHR42855:SF2">
    <property type="entry name" value="DRUG RESISTANCE ABC TRANSPORTER,ATP-BINDING PROTEIN"/>
    <property type="match status" value="1"/>
</dbReference>
<evidence type="ECO:0000256" key="2">
    <source>
        <dbReference type="ARBA" id="ARBA00022840"/>
    </source>
</evidence>